<dbReference type="InterPro" id="IPR016135">
    <property type="entry name" value="UBQ-conjugating_enzyme/RWD"/>
</dbReference>
<dbReference type="CDD" id="cd23823">
    <property type="entry name" value="RWD_GCN2"/>
    <property type="match status" value="1"/>
</dbReference>
<dbReference type="PANTHER" id="PTHR12292">
    <property type="entry name" value="RWD DOMAIN-CONTAINING PROTEIN"/>
    <property type="match status" value="1"/>
</dbReference>
<dbReference type="PROSITE" id="PS50908">
    <property type="entry name" value="RWD"/>
    <property type="match status" value="1"/>
</dbReference>
<accession>A0A4S8XKQ4</accession>
<evidence type="ECO:0000256" key="1">
    <source>
        <dbReference type="SAM" id="MobiDB-lite"/>
    </source>
</evidence>
<name>A0A4S8XKQ4_AURPU</name>
<feature type="region of interest" description="Disordered" evidence="1">
    <location>
        <begin position="184"/>
        <end position="212"/>
    </location>
</feature>
<gene>
    <name evidence="3" type="ORF">D6D22_05773</name>
</gene>
<dbReference type="Gene3D" id="3.10.110.10">
    <property type="entry name" value="Ubiquitin Conjugating Enzyme"/>
    <property type="match status" value="1"/>
</dbReference>
<dbReference type="AlphaFoldDB" id="A0A4S8XKQ4"/>
<proteinExistence type="predicted"/>
<comment type="caution">
    <text evidence="3">The sequence shown here is derived from an EMBL/GenBank/DDBJ whole genome shotgun (WGS) entry which is preliminary data.</text>
</comment>
<dbReference type="SUPFAM" id="SSF54495">
    <property type="entry name" value="UBC-like"/>
    <property type="match status" value="1"/>
</dbReference>
<feature type="domain" description="RWD" evidence="2">
    <location>
        <begin position="8"/>
        <end position="133"/>
    </location>
</feature>
<dbReference type="Proteomes" id="UP000310687">
    <property type="component" value="Unassembled WGS sequence"/>
</dbReference>
<sequence>MGREEQTEEREVLDSIFPEEITDISETEYRVSIQLEVTEDDDSTESPLTIGERRLTFSKATLILSVSYPEDYPDVAPRLDLSAPPNAPKHKHLDIQEDKTRLLDGLTATIEENLGMAMVFTLVTTIKDEAELLIAERQQAVQAAKDMEAAEAEAEENRKFEGTKVTRETYLDWSRRFKEEMADIKKKAEEQREAEEKKKRGGKEEKKMSGRELWESGIATRAFVDEDDDGADILEAMKKLKVEA</sequence>
<dbReference type="EMBL" id="QZAL01000079">
    <property type="protein sequence ID" value="THW40553.1"/>
    <property type="molecule type" value="Genomic_DNA"/>
</dbReference>
<reference evidence="3 4" key="1">
    <citation type="submission" date="2018-10" db="EMBL/GenBank/DDBJ databases">
        <title>Fifty Aureobasidium pullulans genomes reveal a recombining polyextremotolerant generalist.</title>
        <authorList>
            <person name="Gostincar C."/>
            <person name="Turk M."/>
            <person name="Zajc J."/>
            <person name="Gunde-Cimerman N."/>
        </authorList>
    </citation>
    <scope>NUCLEOTIDE SEQUENCE [LARGE SCALE GENOMIC DNA]</scope>
    <source>
        <strain evidence="3 4">EXF-11013</strain>
    </source>
</reference>
<evidence type="ECO:0000313" key="3">
    <source>
        <dbReference type="EMBL" id="THW40553.1"/>
    </source>
</evidence>
<dbReference type="InterPro" id="IPR040213">
    <property type="entry name" value="GIR2-like"/>
</dbReference>
<evidence type="ECO:0000313" key="4">
    <source>
        <dbReference type="Proteomes" id="UP000310687"/>
    </source>
</evidence>
<organism evidence="3 4">
    <name type="scientific">Aureobasidium pullulans</name>
    <name type="common">Black yeast</name>
    <name type="synonym">Pullularia pullulans</name>
    <dbReference type="NCBI Taxonomy" id="5580"/>
    <lineage>
        <taxon>Eukaryota</taxon>
        <taxon>Fungi</taxon>
        <taxon>Dikarya</taxon>
        <taxon>Ascomycota</taxon>
        <taxon>Pezizomycotina</taxon>
        <taxon>Dothideomycetes</taxon>
        <taxon>Dothideomycetidae</taxon>
        <taxon>Dothideales</taxon>
        <taxon>Saccotheciaceae</taxon>
        <taxon>Aureobasidium</taxon>
    </lineage>
</organism>
<dbReference type="InterPro" id="IPR006575">
    <property type="entry name" value="RWD_dom"/>
</dbReference>
<dbReference type="Pfam" id="PF05773">
    <property type="entry name" value="RWD"/>
    <property type="match status" value="1"/>
</dbReference>
<protein>
    <submittedName>
        <fullName evidence="3">RWD-domain-containing protein</fullName>
    </submittedName>
</protein>
<dbReference type="SMART" id="SM00591">
    <property type="entry name" value="RWD"/>
    <property type="match status" value="1"/>
</dbReference>
<dbReference type="FunFam" id="3.10.110.10:FF:000075">
    <property type="entry name" value="RWD domain-containing protein (Gir2)"/>
    <property type="match status" value="1"/>
</dbReference>
<evidence type="ECO:0000259" key="2">
    <source>
        <dbReference type="PROSITE" id="PS50908"/>
    </source>
</evidence>